<sequence length="208" mass="23951">MKMKSIIQLHSLYHLQRLTISIHKPHNIQEPSNHQDLTCHLVRGIRQPHHLKGILHLLLDLKVTLPLKDTHRLLLPKVTLQHHLKAIHPQHLKVIPQLLHQTTKRQNHLAATHQQNLQHRSPQLLRQVIYHLAQVQEPQQVAQRAHQSNLVPNKQRNRPKSNARRLASTPIPTTAPSSTDVSIGMVTKDRGSQFTISTVQLEPYLTQH</sequence>
<accession>A0A8D8RN50</accession>
<organism evidence="2">
    <name type="scientific">Cacopsylla melanoneura</name>
    <dbReference type="NCBI Taxonomy" id="428564"/>
    <lineage>
        <taxon>Eukaryota</taxon>
        <taxon>Metazoa</taxon>
        <taxon>Ecdysozoa</taxon>
        <taxon>Arthropoda</taxon>
        <taxon>Hexapoda</taxon>
        <taxon>Insecta</taxon>
        <taxon>Pterygota</taxon>
        <taxon>Neoptera</taxon>
        <taxon>Paraneoptera</taxon>
        <taxon>Hemiptera</taxon>
        <taxon>Sternorrhyncha</taxon>
        <taxon>Psylloidea</taxon>
        <taxon>Psyllidae</taxon>
        <taxon>Psyllinae</taxon>
        <taxon>Cacopsylla</taxon>
    </lineage>
</organism>
<name>A0A8D8RN50_9HEMI</name>
<feature type="compositionally biased region" description="Low complexity" evidence="1">
    <location>
        <begin position="167"/>
        <end position="179"/>
    </location>
</feature>
<feature type="region of interest" description="Disordered" evidence="1">
    <location>
        <begin position="142"/>
        <end position="181"/>
    </location>
</feature>
<evidence type="ECO:0000313" key="2">
    <source>
        <dbReference type="EMBL" id="CAG6654175.1"/>
    </source>
</evidence>
<proteinExistence type="predicted"/>
<dbReference type="AlphaFoldDB" id="A0A8D8RN50"/>
<evidence type="ECO:0000256" key="1">
    <source>
        <dbReference type="SAM" id="MobiDB-lite"/>
    </source>
</evidence>
<feature type="compositionally biased region" description="Polar residues" evidence="1">
    <location>
        <begin position="142"/>
        <end position="154"/>
    </location>
</feature>
<dbReference type="EMBL" id="HBUF01176853">
    <property type="protein sequence ID" value="CAG6654172.1"/>
    <property type="molecule type" value="Transcribed_RNA"/>
</dbReference>
<protein>
    <submittedName>
        <fullName evidence="2">Uncharacterized protein</fullName>
    </submittedName>
</protein>
<dbReference type="EMBL" id="HBUF01176854">
    <property type="protein sequence ID" value="CAG6654175.1"/>
    <property type="molecule type" value="Transcribed_RNA"/>
</dbReference>
<reference evidence="2" key="1">
    <citation type="submission" date="2021-05" db="EMBL/GenBank/DDBJ databases">
        <authorList>
            <person name="Alioto T."/>
            <person name="Alioto T."/>
            <person name="Gomez Garrido J."/>
        </authorList>
    </citation>
    <scope>NUCLEOTIDE SEQUENCE</scope>
</reference>